<accession>A0A9D1USA6</accession>
<dbReference type="GO" id="GO:0005886">
    <property type="term" value="C:plasma membrane"/>
    <property type="evidence" value="ECO:0007669"/>
    <property type="project" value="UniProtKB-SubCell"/>
</dbReference>
<gene>
    <name evidence="7" type="ORF">H9871_01285</name>
</gene>
<evidence type="ECO:0008006" key="9">
    <source>
        <dbReference type="Google" id="ProtNLM"/>
    </source>
</evidence>
<name>A0A9D1USA6_9MICC</name>
<dbReference type="InterPro" id="IPR050833">
    <property type="entry name" value="Poly_Biosynth_Transport"/>
</dbReference>
<feature type="transmembrane region" description="Helical" evidence="6">
    <location>
        <begin position="379"/>
        <end position="399"/>
    </location>
</feature>
<dbReference type="PANTHER" id="PTHR30250:SF11">
    <property type="entry name" value="O-ANTIGEN TRANSPORTER-RELATED"/>
    <property type="match status" value="1"/>
</dbReference>
<feature type="transmembrane region" description="Helical" evidence="6">
    <location>
        <begin position="248"/>
        <end position="270"/>
    </location>
</feature>
<feature type="transmembrane region" description="Helical" evidence="6">
    <location>
        <begin position="12"/>
        <end position="34"/>
    </location>
</feature>
<organism evidence="7 8">
    <name type="scientific">Candidatus Nesterenkonia stercoripullorum</name>
    <dbReference type="NCBI Taxonomy" id="2838701"/>
    <lineage>
        <taxon>Bacteria</taxon>
        <taxon>Bacillati</taxon>
        <taxon>Actinomycetota</taxon>
        <taxon>Actinomycetes</taxon>
        <taxon>Micrococcales</taxon>
        <taxon>Micrococcaceae</taxon>
        <taxon>Nesterenkonia</taxon>
    </lineage>
</organism>
<keyword evidence="2" id="KW-1003">Cell membrane</keyword>
<feature type="transmembrane region" description="Helical" evidence="6">
    <location>
        <begin position="46"/>
        <end position="68"/>
    </location>
</feature>
<evidence type="ECO:0000313" key="7">
    <source>
        <dbReference type="EMBL" id="HIW98755.1"/>
    </source>
</evidence>
<evidence type="ECO:0000256" key="5">
    <source>
        <dbReference type="ARBA" id="ARBA00023136"/>
    </source>
</evidence>
<keyword evidence="4 6" id="KW-1133">Transmembrane helix</keyword>
<sequence>MAVGGSVLRRAPVVVVSCGNIASAAATWYLIWLFARFSGAEAVGMYAGLIALTSPVFIGAQLGLRNLYITVQSVVRWKAFLALRAAGILVALGVATTALTMWAPSHSASMAGAIVLMKTANSVADLYFARIQRTERMGIFGTILLCDAACTVVAATAVMLLSGSVVGAVWAGTGVAVLSAAVTCALAARTPPAGLVPERPLRQDMRLLISHGVPLALSQGIQSLLTYLPVAIVAWLGTQADVGVYSSAAYLVTFANLLGASVQTAVLPQYRRRFETAGPTSLYRHITRSGYMCLASLAPLTLVAVALGPWLLALVYGDEFQISRSAVLFFAVAAVICLPTYLLSSFHLVLNRYWVMTFVGAGAVVVVVLSGGTGALLDLGAVESGGLAVLGSIVCRYLAAEVVARRSVFRQGPVSIGERTPV</sequence>
<evidence type="ECO:0000256" key="4">
    <source>
        <dbReference type="ARBA" id="ARBA00022989"/>
    </source>
</evidence>
<keyword evidence="5 6" id="KW-0472">Membrane</keyword>
<proteinExistence type="predicted"/>
<comment type="subcellular location">
    <subcellularLocation>
        <location evidence="1">Cell membrane</location>
        <topology evidence="1">Multi-pass membrane protein</topology>
    </subcellularLocation>
</comment>
<evidence type="ECO:0000256" key="1">
    <source>
        <dbReference type="ARBA" id="ARBA00004651"/>
    </source>
</evidence>
<feature type="transmembrane region" description="Helical" evidence="6">
    <location>
        <begin position="322"/>
        <end position="341"/>
    </location>
</feature>
<comment type="caution">
    <text evidence="7">The sequence shown here is derived from an EMBL/GenBank/DDBJ whole genome shotgun (WGS) entry which is preliminary data.</text>
</comment>
<dbReference type="AlphaFoldDB" id="A0A9D1USA6"/>
<reference evidence="7" key="1">
    <citation type="journal article" date="2021" name="PeerJ">
        <title>Extensive microbial diversity within the chicken gut microbiome revealed by metagenomics and culture.</title>
        <authorList>
            <person name="Gilroy R."/>
            <person name="Ravi A."/>
            <person name="Getino M."/>
            <person name="Pursley I."/>
            <person name="Horton D.L."/>
            <person name="Alikhan N.F."/>
            <person name="Baker D."/>
            <person name="Gharbi K."/>
            <person name="Hall N."/>
            <person name="Watson M."/>
            <person name="Adriaenssens E.M."/>
            <person name="Foster-Nyarko E."/>
            <person name="Jarju S."/>
            <person name="Secka A."/>
            <person name="Antonio M."/>
            <person name="Oren A."/>
            <person name="Chaudhuri R.R."/>
            <person name="La Ragione R."/>
            <person name="Hildebrand F."/>
            <person name="Pallen M.J."/>
        </authorList>
    </citation>
    <scope>NUCLEOTIDE SEQUENCE</scope>
    <source>
        <strain evidence="7">ChiHejej3B27-3195</strain>
    </source>
</reference>
<dbReference type="EMBL" id="DXGD01000048">
    <property type="protein sequence ID" value="HIW98755.1"/>
    <property type="molecule type" value="Genomic_DNA"/>
</dbReference>
<protein>
    <recommendedName>
        <fullName evidence="9">Lipopolysaccharide biosynthesis protein</fullName>
    </recommendedName>
</protein>
<evidence type="ECO:0000256" key="2">
    <source>
        <dbReference type="ARBA" id="ARBA00022475"/>
    </source>
</evidence>
<keyword evidence="3 6" id="KW-0812">Transmembrane</keyword>
<feature type="transmembrane region" description="Helical" evidence="6">
    <location>
        <begin position="208"/>
        <end position="236"/>
    </location>
</feature>
<dbReference type="Proteomes" id="UP000824151">
    <property type="component" value="Unassembled WGS sequence"/>
</dbReference>
<feature type="transmembrane region" description="Helical" evidence="6">
    <location>
        <begin position="108"/>
        <end position="128"/>
    </location>
</feature>
<evidence type="ECO:0000256" key="3">
    <source>
        <dbReference type="ARBA" id="ARBA00022692"/>
    </source>
</evidence>
<reference evidence="7" key="2">
    <citation type="submission" date="2021-04" db="EMBL/GenBank/DDBJ databases">
        <authorList>
            <person name="Gilroy R."/>
        </authorList>
    </citation>
    <scope>NUCLEOTIDE SEQUENCE</scope>
    <source>
        <strain evidence="7">ChiHejej3B27-3195</strain>
    </source>
</reference>
<dbReference type="PANTHER" id="PTHR30250">
    <property type="entry name" value="PST FAMILY PREDICTED COLANIC ACID TRANSPORTER"/>
    <property type="match status" value="1"/>
</dbReference>
<feature type="transmembrane region" description="Helical" evidence="6">
    <location>
        <begin position="167"/>
        <end position="188"/>
    </location>
</feature>
<feature type="transmembrane region" description="Helical" evidence="6">
    <location>
        <begin position="140"/>
        <end position="161"/>
    </location>
</feature>
<feature type="transmembrane region" description="Helical" evidence="6">
    <location>
        <begin position="291"/>
        <end position="316"/>
    </location>
</feature>
<feature type="transmembrane region" description="Helical" evidence="6">
    <location>
        <begin position="80"/>
        <end position="102"/>
    </location>
</feature>
<evidence type="ECO:0000256" key="6">
    <source>
        <dbReference type="SAM" id="Phobius"/>
    </source>
</evidence>
<evidence type="ECO:0000313" key="8">
    <source>
        <dbReference type="Proteomes" id="UP000824151"/>
    </source>
</evidence>
<feature type="transmembrane region" description="Helical" evidence="6">
    <location>
        <begin position="353"/>
        <end position="373"/>
    </location>
</feature>